<comment type="caution">
    <text evidence="2">The sequence shown here is derived from an EMBL/GenBank/DDBJ whole genome shotgun (WGS) entry which is preliminary data.</text>
</comment>
<protein>
    <submittedName>
        <fullName evidence="2">Uncharacterized protein</fullName>
    </submittedName>
</protein>
<dbReference type="PANTHER" id="PTHR36061:SF3">
    <property type="entry name" value="OS04G0692200 PROTEIN"/>
    <property type="match status" value="1"/>
</dbReference>
<dbReference type="EMBL" id="JACMSC010000003">
    <property type="protein sequence ID" value="KAG6529911.1"/>
    <property type="molecule type" value="Genomic_DNA"/>
</dbReference>
<proteinExistence type="predicted"/>
<sequence>MIGVSTGTSPYSCYLTLARPLSTAPCFAIRQVSTRDSNPTSGCSRCFVPCCATNQQQQRQSRPAKKKTGRRKAPGRMPPDESGDSVEVVPEPENVWSRPSPLPKPPAGFVLDEHGRVLLASSKRITTIIDATNNLPLECVIRRIFQSSAGDECFLLSPLDPPIQILKSTNFEGWSAVDDEEVDAVTPSAAYALAKIHMHLVLSGRGMLGWVWVVQIGGLGFVTLQEEASATQKKTFWNFTLVTYDGEAADGMPAEGLKITCFTMDGTNYMIYTPSDPLLFVAVKDKNGVLRIADDDLLDDPAIISAMDEETEFNALVEEETALLESSMGEG</sequence>
<dbReference type="InterPro" id="IPR022203">
    <property type="entry name" value="DUF3727"/>
</dbReference>
<keyword evidence="3" id="KW-1185">Reference proteome</keyword>
<dbReference type="Pfam" id="PF12527">
    <property type="entry name" value="DUF3727"/>
    <property type="match status" value="1"/>
</dbReference>
<evidence type="ECO:0000256" key="1">
    <source>
        <dbReference type="SAM" id="MobiDB-lite"/>
    </source>
</evidence>
<dbReference type="Proteomes" id="UP000734854">
    <property type="component" value="Unassembled WGS sequence"/>
</dbReference>
<feature type="compositionally biased region" description="Basic residues" evidence="1">
    <location>
        <begin position="62"/>
        <end position="74"/>
    </location>
</feature>
<organism evidence="2 3">
    <name type="scientific">Zingiber officinale</name>
    <name type="common">Ginger</name>
    <name type="synonym">Amomum zingiber</name>
    <dbReference type="NCBI Taxonomy" id="94328"/>
    <lineage>
        <taxon>Eukaryota</taxon>
        <taxon>Viridiplantae</taxon>
        <taxon>Streptophyta</taxon>
        <taxon>Embryophyta</taxon>
        <taxon>Tracheophyta</taxon>
        <taxon>Spermatophyta</taxon>
        <taxon>Magnoliopsida</taxon>
        <taxon>Liliopsida</taxon>
        <taxon>Zingiberales</taxon>
        <taxon>Zingiberaceae</taxon>
        <taxon>Zingiber</taxon>
    </lineage>
</organism>
<accession>A0A8J5I6X1</accession>
<evidence type="ECO:0000313" key="2">
    <source>
        <dbReference type="EMBL" id="KAG6529911.1"/>
    </source>
</evidence>
<gene>
    <name evidence="2" type="ORF">ZIOFF_012128</name>
</gene>
<feature type="region of interest" description="Disordered" evidence="1">
    <location>
        <begin position="57"/>
        <end position="87"/>
    </location>
</feature>
<name>A0A8J5I6X1_ZINOF</name>
<reference evidence="2 3" key="1">
    <citation type="submission" date="2020-08" db="EMBL/GenBank/DDBJ databases">
        <title>Plant Genome Project.</title>
        <authorList>
            <person name="Zhang R.-G."/>
        </authorList>
    </citation>
    <scope>NUCLEOTIDE SEQUENCE [LARGE SCALE GENOMIC DNA]</scope>
    <source>
        <tissue evidence="2">Rhizome</tissue>
    </source>
</reference>
<dbReference type="PANTHER" id="PTHR36061">
    <property type="match status" value="1"/>
</dbReference>
<dbReference type="AlphaFoldDB" id="A0A8J5I6X1"/>
<evidence type="ECO:0000313" key="3">
    <source>
        <dbReference type="Proteomes" id="UP000734854"/>
    </source>
</evidence>